<dbReference type="AlphaFoldDB" id="A0A1H6JAR9"/>
<sequence>MLIFLNLLVHKKASTQCPYRHLKHRLSQRLMYQNSGFLMAKGVVPHSTLV</sequence>
<evidence type="ECO:0000313" key="1">
    <source>
        <dbReference type="EMBL" id="SEH58886.1"/>
    </source>
</evidence>
<dbReference type="Proteomes" id="UP000198988">
    <property type="component" value="Unassembled WGS sequence"/>
</dbReference>
<evidence type="ECO:0000313" key="2">
    <source>
        <dbReference type="Proteomes" id="UP000198988"/>
    </source>
</evidence>
<name>A0A1H6JAR9_9GAMM</name>
<protein>
    <submittedName>
        <fullName evidence="1">Uncharacterized protein</fullName>
    </submittedName>
</protein>
<proteinExistence type="predicted"/>
<dbReference type="EMBL" id="CDSC02000025">
    <property type="protein sequence ID" value="SEH58886.1"/>
    <property type="molecule type" value="Genomic_DNA"/>
</dbReference>
<organism evidence="1 2">
    <name type="scientific">Bathymodiolus azoricus thioautotrophic gill symbiont</name>
    <dbReference type="NCBI Taxonomy" id="235205"/>
    <lineage>
        <taxon>Bacteria</taxon>
        <taxon>Pseudomonadati</taxon>
        <taxon>Pseudomonadota</taxon>
        <taxon>Gammaproteobacteria</taxon>
        <taxon>sulfur-oxidizing symbionts</taxon>
    </lineage>
</organism>
<reference evidence="2" key="1">
    <citation type="submission" date="2016-06" db="EMBL/GenBank/DDBJ databases">
        <authorList>
            <person name="Petersen J."/>
            <person name="Sayavedra L."/>
        </authorList>
    </citation>
    <scope>NUCLEOTIDE SEQUENCE [LARGE SCALE GENOMIC DNA]</scope>
    <source>
        <strain evidence="2">BazSymA</strain>
    </source>
</reference>
<gene>
    <name evidence="1" type="ORF">BAZSYMA_ACONTIG98791_0</name>
</gene>
<accession>A0A1H6JAR9</accession>